<evidence type="ECO:0000313" key="1">
    <source>
        <dbReference type="EMBL" id="AWK06131.1"/>
    </source>
</evidence>
<accession>A0A2S1YQ01</accession>
<sequence length="62" mass="6953">MILIALFGFLFLWNFQTLIPLFEDKPSYENGSTSPDRSGNPFCGGVHHKKIEADSGKLLLKI</sequence>
<keyword evidence="2" id="KW-1185">Reference proteome</keyword>
<proteinExistence type="predicted"/>
<dbReference type="KEGG" id="fcr:HYN56_18640"/>
<name>A0A2S1YQ01_9FLAO</name>
<dbReference type="Proteomes" id="UP000245250">
    <property type="component" value="Chromosome"/>
</dbReference>
<organism evidence="1 2">
    <name type="scientific">Flavobacterium crocinum</name>
    <dbReference type="NCBI Taxonomy" id="2183896"/>
    <lineage>
        <taxon>Bacteria</taxon>
        <taxon>Pseudomonadati</taxon>
        <taxon>Bacteroidota</taxon>
        <taxon>Flavobacteriia</taxon>
        <taxon>Flavobacteriales</taxon>
        <taxon>Flavobacteriaceae</taxon>
        <taxon>Flavobacterium</taxon>
    </lineage>
</organism>
<evidence type="ECO:0000313" key="2">
    <source>
        <dbReference type="Proteomes" id="UP000245250"/>
    </source>
</evidence>
<dbReference type="AlphaFoldDB" id="A0A2S1YQ01"/>
<gene>
    <name evidence="1" type="ORF">HYN56_18640</name>
</gene>
<reference evidence="1 2" key="1">
    <citation type="submission" date="2018-05" db="EMBL/GenBank/DDBJ databases">
        <title>Genome sequencing of Flavobacterium sp. HYN0056.</title>
        <authorList>
            <person name="Yi H."/>
            <person name="Baek C."/>
        </authorList>
    </citation>
    <scope>NUCLEOTIDE SEQUENCE [LARGE SCALE GENOMIC DNA]</scope>
    <source>
        <strain evidence="1 2">HYN0056</strain>
    </source>
</reference>
<dbReference type="EMBL" id="CP029255">
    <property type="protein sequence ID" value="AWK06131.1"/>
    <property type="molecule type" value="Genomic_DNA"/>
</dbReference>
<protein>
    <submittedName>
        <fullName evidence="1">Uncharacterized protein</fullName>
    </submittedName>
</protein>